<evidence type="ECO:0000256" key="2">
    <source>
        <dbReference type="ARBA" id="ARBA00022450"/>
    </source>
</evidence>
<dbReference type="Pfam" id="PF00109">
    <property type="entry name" value="ketoacyl-synt"/>
    <property type="match status" value="1"/>
</dbReference>
<sequence length="2384" mass="254093">MYSSFVDLLNNRESDTPNKSVYRFLETGEVDGDITDTTYSSLAKRSRAIGATLQQRELIGRNALMLYPPGMDFVEAFYGCMFGGIVAIPVPLPQFHELDRGLRRLRQIIADADVAVVLANRQIIDGLATVVGNVPALAALDWIATDEIASSAESSWRDLGIGLDATAFLQYTSGSTSAPKGVIVSHGNLLHNATAMAGLMGHTPDRVASWEGAMTVSWLPVYHDMGLIGPVLGTVFTGGTTVLMSPLHFLQKPERWLRAMSKFRGHTSGSPNFGYELCVRRATPELLQDIDLSSWHVAFNGAEPIRASTVRNFTDKFRPAGFRDASFMPGYGLAEATLMVTGSALDTPPRVVTRRSDEQSDSAEWVSSGRPGIGMSVVIVDPHARAEVPAEEIGEIWVSGGSVAQGYLGDEAKTAEVFDAVLDDGRGPFMRTGDLGFVLDGELFVTGRSKDLLIIDGKNHYPQDIELTVEEADPAVRPGCIAAFSVDDVTGGERPVVVAELKPTDPGELERIESAVRAAVSRDHGLGLESVVLIEPRSIFKTSSGKIQRQATRAAYLAGELHEIQRPGAGTEDQIRPPEDEILSAAETISITDVADIEAWLSDAIAARADIDSARVDVDRPLAEFGLGSRALVELTSELSATVGRTLEPSLLFEHPTIAKIAAAIGSERGDESTPDASFTGGDIAIVATACRFPGGADSPEQLWQLLEVGTDVVGSPSERGWNAVDLLDDDPDRLGRAYSLEGGYLADISAFDAAFFGIGEQEARAMDPQQRLLLQVAWEAIERAGIDPLSLSGSPTGVYVGLYDSGYGSGLSLDQLNGHIGTGSAGSVASGRISYALGLEGPALTIDTACSSSLVAMHLAAQALRAGECDMALAGGVTVMTTPRTHVEFSRLRGLASSGKCSPFSADADGVVWAEGCGLVLLKRLDDAVRDQDPILAVMTGSAVNQDGRSQGLSAPNGIAQERVLKAALRSADLEPDDIDYVEAHGTGTPLGDPIEARALARVFGSGRPSDRPLRIGSLKSNLGHLQAAAGVGGVIKMVEALQHEILPQTLHSSSPSPHANWAGSGLALLNEPLSWPAGERTRRVGVSAFGISGTNAHVILQEAPRRPIEPPLDSPVALFPVSARSENSLRGQGALLLDTLDADPTVSLPALARTLAVRRSHFERRAVVVARDRSELRGGVVALAQGGKSPYLVQGLEPALRSGKVAFVFPGQGSQWAGMARRLIGTDVEFGEEFDRCDATIRRYTGWSVAAVLRGDDGAPRMDSDDVVQPVLFAVMVSLAAVWRARGIEPSGVVGHSQGEIAAAYVAGALGLADAAAIVVFRSRHLTETAGRGGMAVVNLSEDQLKVEISSFGASLTIAAVNSGRSVVVAGDSDSLDGLLSALDGRNIFTRRLSVDYASHSAHVESVKDALNEDLSEIIAQPRRTAWYSTVTGERLPVKEIAADYWYRNLREPVQFSSTVERMVDDGYRYFVEMSPHPALVAPILTVAADAGRDVIAVGSLRRDEDAHACIDRATAELHVGGLPVDWERFVPSTGYVRLPTYAWDTKTYWMDSKRSDAGDPSWLDDPGHPLLAAVVQRPDTGGVVLMGMLSADRPHWISDHSVSGTVLLPGTALVELALRAAREVHATEVRELVLKAPVIVSRGTEVQLQVVVDAAGRAGERPVSIYSRIGGHSDLPWTLHARGSVGRRTANGVARADEFEFATEWPPFGAERLELDGVYQLLAERGYRYGPAFQGLREAWRDGDDVYAEVALPDDARDGASFSLHPALLDSALHALILGEVGSSTESVLLPFAWSGISLVAGGASELRVRLSRVGERRIRMSVADGDGRVVASVESLMFADVSLTRLAALSTRIDDAMFTVDWVASPYSAPLADVGWHELNDDADHDEASQPVLTIVPKAETEVGRTASDEVVDVLARVQRWLVEHPDDRTLVVVTAGAVAAEDGENVRELGQSSVWGLLRAAQTENPDRIVLLDVEESTDMGAAVSFAVSSGEPQLAIRGGSPLVPRLVRSDTHLTVDSVPLHGTILITGGTGSLGRSVARHLARNYGVEHLVLISRTGVEASGVEELLSEVEILGVEVTIARGDVADRKFLADVLEQLPAEQPLSAVVHCAGQLSDNIFASTTPEDIDRVFRAKVDGAWNLHLLTRHLDLSAFVLFSSAAGILGSPGQAGYAAANTFLDALAARRRSEGLPAVSLAWGLWEQQDGLTGHLSEQDTARLARGGMSVLSMDDGLRLLDASLGSVCAVVVPARIDARAFAYSVEVPAVLRDLVELESPTEIAADTTTAIDFTDMLTALDHSAQERAILELVRQHASAVVGEGTQIDSETPFKDIGIDSLGAMEFRNRLHGATGIKLHVTAAMDYPTPVMLAKYLHTNLLSSV</sequence>
<dbReference type="Pfam" id="PF14765">
    <property type="entry name" value="PS-DH"/>
    <property type="match status" value="1"/>
</dbReference>
<dbReference type="PROSITE" id="PS52019">
    <property type="entry name" value="PKS_MFAS_DH"/>
    <property type="match status" value="1"/>
</dbReference>
<dbReference type="SUPFAM" id="SSF56801">
    <property type="entry name" value="Acetyl-CoA synthetase-like"/>
    <property type="match status" value="1"/>
</dbReference>
<evidence type="ECO:0000256" key="7">
    <source>
        <dbReference type="ARBA" id="ARBA00023098"/>
    </source>
</evidence>
<dbReference type="SUPFAM" id="SSF55048">
    <property type="entry name" value="Probable ACP-binding domain of malonyl-CoA ACP transacylase"/>
    <property type="match status" value="1"/>
</dbReference>
<dbReference type="SUPFAM" id="SSF51735">
    <property type="entry name" value="NAD(P)-binding Rossmann-fold domains"/>
    <property type="match status" value="2"/>
</dbReference>
<dbReference type="PANTHER" id="PTHR43775">
    <property type="entry name" value="FATTY ACID SYNTHASE"/>
    <property type="match status" value="1"/>
</dbReference>
<dbReference type="InterPro" id="IPR020841">
    <property type="entry name" value="PKS_Beta-ketoAc_synthase_dom"/>
</dbReference>
<evidence type="ECO:0000256" key="8">
    <source>
        <dbReference type="ARBA" id="ARBA00023315"/>
    </source>
</evidence>
<dbReference type="InterPro" id="IPR020806">
    <property type="entry name" value="PKS_PP-bd"/>
</dbReference>
<dbReference type="GO" id="GO:0004315">
    <property type="term" value="F:3-oxoacyl-[acyl-carrier-protein] synthase activity"/>
    <property type="evidence" value="ECO:0007669"/>
    <property type="project" value="InterPro"/>
</dbReference>
<feature type="domain" description="Carrier" evidence="10">
    <location>
        <begin position="595"/>
        <end position="669"/>
    </location>
</feature>
<dbReference type="CDD" id="cd08956">
    <property type="entry name" value="KR_3_FAS_SDR_x"/>
    <property type="match status" value="1"/>
</dbReference>
<keyword evidence="4" id="KW-0436">Ligase</keyword>
<dbReference type="Pfam" id="PF00698">
    <property type="entry name" value="Acyl_transf_1"/>
    <property type="match status" value="1"/>
</dbReference>
<keyword evidence="8" id="KW-0012">Acyltransferase</keyword>
<dbReference type="Gene3D" id="3.40.366.10">
    <property type="entry name" value="Malonyl-Coenzyme A Acyl Carrier Protein, domain 2"/>
    <property type="match status" value="1"/>
</dbReference>
<dbReference type="Gene3D" id="3.30.300.30">
    <property type="match status" value="1"/>
</dbReference>
<dbReference type="CDD" id="cd00833">
    <property type="entry name" value="PKS"/>
    <property type="match status" value="1"/>
</dbReference>
<dbReference type="InterPro" id="IPR025110">
    <property type="entry name" value="AMP-bd_C"/>
</dbReference>
<feature type="domain" description="Carrier" evidence="10">
    <location>
        <begin position="2304"/>
        <end position="2380"/>
    </location>
</feature>
<dbReference type="SMART" id="SM01294">
    <property type="entry name" value="PKS_PP_betabranch"/>
    <property type="match status" value="1"/>
</dbReference>
<dbReference type="InterPro" id="IPR009081">
    <property type="entry name" value="PP-bd_ACP"/>
</dbReference>
<evidence type="ECO:0000256" key="6">
    <source>
        <dbReference type="ARBA" id="ARBA00022832"/>
    </source>
</evidence>
<proteinExistence type="inferred from homology"/>
<dbReference type="PROSITE" id="PS00606">
    <property type="entry name" value="KS3_1"/>
    <property type="match status" value="1"/>
</dbReference>
<reference evidence="14" key="1">
    <citation type="submission" date="2017-06" db="EMBL/GenBank/DDBJ databases">
        <authorList>
            <person name="Varghese N."/>
            <person name="Submissions S."/>
        </authorList>
    </citation>
    <scope>NUCLEOTIDE SEQUENCE [LARGE SCALE GENOMIC DNA]</scope>
    <source>
        <strain evidence="14">JCM 23211</strain>
    </source>
</reference>
<evidence type="ECO:0000256" key="3">
    <source>
        <dbReference type="ARBA" id="ARBA00022553"/>
    </source>
</evidence>
<dbReference type="InterPro" id="IPR013968">
    <property type="entry name" value="PKS_KR"/>
</dbReference>
<evidence type="ECO:0000313" key="14">
    <source>
        <dbReference type="Proteomes" id="UP000198327"/>
    </source>
</evidence>
<dbReference type="Gene3D" id="3.40.50.720">
    <property type="entry name" value="NAD(P)-binding Rossmann-like Domain"/>
    <property type="match status" value="1"/>
</dbReference>
<dbReference type="PANTHER" id="PTHR43775:SF51">
    <property type="entry name" value="INACTIVE PHENOLPHTHIOCEROL SYNTHESIS POLYKETIDE SYNTHASE TYPE I PKS1-RELATED"/>
    <property type="match status" value="1"/>
</dbReference>
<dbReference type="Pfam" id="PF00550">
    <property type="entry name" value="PP-binding"/>
    <property type="match status" value="2"/>
</dbReference>
<dbReference type="InterPro" id="IPR049551">
    <property type="entry name" value="PKS_DH_C"/>
</dbReference>
<dbReference type="PROSITE" id="PS52004">
    <property type="entry name" value="KS3_2"/>
    <property type="match status" value="1"/>
</dbReference>
<dbReference type="InterPro" id="IPR040097">
    <property type="entry name" value="FAAL/FAAC"/>
</dbReference>
<evidence type="ECO:0000256" key="5">
    <source>
        <dbReference type="ARBA" id="ARBA00022679"/>
    </source>
</evidence>
<evidence type="ECO:0000259" key="12">
    <source>
        <dbReference type="PROSITE" id="PS52019"/>
    </source>
</evidence>
<dbReference type="Pfam" id="PF00501">
    <property type="entry name" value="AMP-binding"/>
    <property type="match status" value="1"/>
</dbReference>
<dbReference type="SMART" id="SM00823">
    <property type="entry name" value="PKS_PP"/>
    <property type="match status" value="2"/>
</dbReference>
<dbReference type="InterPro" id="IPR050091">
    <property type="entry name" value="PKS_NRPS_Biosynth_Enz"/>
</dbReference>
<keyword evidence="3" id="KW-0597">Phosphoprotein</keyword>
<dbReference type="SMART" id="SM00822">
    <property type="entry name" value="PKS_KR"/>
    <property type="match status" value="1"/>
</dbReference>
<dbReference type="InterPro" id="IPR014030">
    <property type="entry name" value="Ketoacyl_synth_N"/>
</dbReference>
<dbReference type="InterPro" id="IPR016036">
    <property type="entry name" value="Malonyl_transacylase_ACP-bd"/>
</dbReference>
<dbReference type="Pfam" id="PF02801">
    <property type="entry name" value="Ketoacyl-synt_C"/>
    <property type="match status" value="1"/>
</dbReference>
<dbReference type="SMART" id="SM00825">
    <property type="entry name" value="PKS_KS"/>
    <property type="match status" value="1"/>
</dbReference>
<dbReference type="SUPFAM" id="SSF52151">
    <property type="entry name" value="FabD/lysophospholipase-like"/>
    <property type="match status" value="1"/>
</dbReference>
<gene>
    <name evidence="13" type="ORF">SAMN05421642_1104</name>
</gene>
<dbReference type="SMART" id="SM00827">
    <property type="entry name" value="PKS_AT"/>
    <property type="match status" value="1"/>
</dbReference>
<dbReference type="InterPro" id="IPR014043">
    <property type="entry name" value="Acyl_transferase_dom"/>
</dbReference>
<dbReference type="GO" id="GO:0004312">
    <property type="term" value="F:fatty acid synthase activity"/>
    <property type="evidence" value="ECO:0007669"/>
    <property type="project" value="TreeGrafter"/>
</dbReference>
<dbReference type="InterPro" id="IPR000873">
    <property type="entry name" value="AMP-dep_synth/lig_dom"/>
</dbReference>
<dbReference type="Pfam" id="PF23024">
    <property type="entry name" value="AMP-dom_DIP2-like"/>
    <property type="match status" value="1"/>
</dbReference>
<feature type="region of interest" description="N-terminal hotdog fold" evidence="9">
    <location>
        <begin position="1571"/>
        <end position="1695"/>
    </location>
</feature>
<evidence type="ECO:0000256" key="1">
    <source>
        <dbReference type="ARBA" id="ARBA00006432"/>
    </source>
</evidence>
<evidence type="ECO:0000256" key="4">
    <source>
        <dbReference type="ARBA" id="ARBA00022598"/>
    </source>
</evidence>
<dbReference type="GO" id="GO:0031177">
    <property type="term" value="F:phosphopantetheine binding"/>
    <property type="evidence" value="ECO:0007669"/>
    <property type="project" value="InterPro"/>
</dbReference>
<dbReference type="FunFam" id="3.40.50.12780:FF:000013">
    <property type="entry name" value="Long-chain-fatty-acid--AMP ligase FadD32"/>
    <property type="match status" value="1"/>
</dbReference>
<dbReference type="FunFam" id="3.40.47.10:FF:000019">
    <property type="entry name" value="Polyketide synthase type I"/>
    <property type="match status" value="1"/>
</dbReference>
<dbReference type="Pfam" id="PF08659">
    <property type="entry name" value="KR"/>
    <property type="match status" value="1"/>
</dbReference>
<dbReference type="EMBL" id="FZOW01000010">
    <property type="protein sequence ID" value="SNT14372.1"/>
    <property type="molecule type" value="Genomic_DNA"/>
</dbReference>
<dbReference type="Gene3D" id="1.10.1200.10">
    <property type="entry name" value="ACP-like"/>
    <property type="match status" value="2"/>
</dbReference>
<comment type="similarity">
    <text evidence="1">Belongs to the ATP-dependent AMP-binding enzyme family.</text>
</comment>
<dbReference type="Pfam" id="PF16197">
    <property type="entry name" value="KAsynt_C_assoc"/>
    <property type="match status" value="1"/>
</dbReference>
<dbReference type="InterPro" id="IPR036291">
    <property type="entry name" value="NAD(P)-bd_dom_sf"/>
</dbReference>
<dbReference type="InterPro" id="IPR001227">
    <property type="entry name" value="Ac_transferase_dom_sf"/>
</dbReference>
<dbReference type="GO" id="GO:0006633">
    <property type="term" value="P:fatty acid biosynthetic process"/>
    <property type="evidence" value="ECO:0007669"/>
    <property type="project" value="InterPro"/>
</dbReference>
<dbReference type="GO" id="GO:0071766">
    <property type="term" value="P:Actinobacterium-type cell wall biogenesis"/>
    <property type="evidence" value="ECO:0007669"/>
    <property type="project" value="UniProtKB-ARBA"/>
</dbReference>
<dbReference type="InterPro" id="IPR032821">
    <property type="entry name" value="PKS_assoc"/>
</dbReference>
<feature type="active site" description="Proton acceptor; for dehydratase activity" evidence="9">
    <location>
        <position position="1603"/>
    </location>
</feature>
<dbReference type="PROSITE" id="PS00455">
    <property type="entry name" value="AMP_BINDING"/>
    <property type="match status" value="1"/>
</dbReference>
<evidence type="ECO:0000259" key="10">
    <source>
        <dbReference type="PROSITE" id="PS50075"/>
    </source>
</evidence>
<dbReference type="PROSITE" id="PS50075">
    <property type="entry name" value="CARRIER"/>
    <property type="match status" value="2"/>
</dbReference>
<dbReference type="Gene3D" id="3.40.50.12780">
    <property type="entry name" value="N-terminal domain of ligase-like"/>
    <property type="match status" value="1"/>
</dbReference>
<dbReference type="InterPro" id="IPR045851">
    <property type="entry name" value="AMP-bd_C_sf"/>
</dbReference>
<protein>
    <submittedName>
        <fullName evidence="13">Polyketide synthase 12</fullName>
    </submittedName>
</protein>
<feature type="domain" description="PKS/mFAS DH" evidence="12">
    <location>
        <begin position="1571"/>
        <end position="1851"/>
    </location>
</feature>
<dbReference type="InterPro" id="IPR055123">
    <property type="entry name" value="SpnB-like_Rossmann"/>
</dbReference>
<dbReference type="InterPro" id="IPR042104">
    <property type="entry name" value="PKS_dehydratase_sf"/>
</dbReference>
<dbReference type="InterPro" id="IPR016039">
    <property type="entry name" value="Thiolase-like"/>
</dbReference>
<dbReference type="Pfam" id="PF21089">
    <property type="entry name" value="PKS_DH_N"/>
    <property type="match status" value="1"/>
</dbReference>
<keyword evidence="5" id="KW-0808">Transferase</keyword>
<feature type="region of interest" description="C-terminal hotdog fold" evidence="9">
    <location>
        <begin position="1713"/>
        <end position="1851"/>
    </location>
</feature>
<dbReference type="Gene3D" id="3.30.70.3290">
    <property type="match status" value="1"/>
</dbReference>
<dbReference type="OrthoDB" id="4516163at2"/>
<evidence type="ECO:0000259" key="11">
    <source>
        <dbReference type="PROSITE" id="PS52004"/>
    </source>
</evidence>
<accession>A0A239K9L1</accession>
<evidence type="ECO:0000256" key="9">
    <source>
        <dbReference type="PROSITE-ProRule" id="PRU01363"/>
    </source>
</evidence>
<dbReference type="FunFam" id="3.40.366.10:FF:000002">
    <property type="entry name" value="Probable polyketide synthase 2"/>
    <property type="match status" value="1"/>
</dbReference>
<dbReference type="InterPro" id="IPR049552">
    <property type="entry name" value="PKS_DH_N"/>
</dbReference>
<dbReference type="Gene3D" id="3.10.129.110">
    <property type="entry name" value="Polyketide synthase dehydratase"/>
    <property type="match status" value="1"/>
</dbReference>
<evidence type="ECO:0000313" key="13">
    <source>
        <dbReference type="EMBL" id="SNT14372.1"/>
    </source>
</evidence>
<keyword evidence="14" id="KW-1185">Reference proteome</keyword>
<dbReference type="SMART" id="SM00826">
    <property type="entry name" value="PKS_DH"/>
    <property type="match status" value="1"/>
</dbReference>
<dbReference type="CDD" id="cd05931">
    <property type="entry name" value="FAAL"/>
    <property type="match status" value="1"/>
</dbReference>
<dbReference type="InterPro" id="IPR057326">
    <property type="entry name" value="KR_dom"/>
</dbReference>
<dbReference type="InterPro" id="IPR036736">
    <property type="entry name" value="ACP-like_sf"/>
</dbReference>
<dbReference type="InterPro" id="IPR020845">
    <property type="entry name" value="AMP-binding_CS"/>
</dbReference>
<dbReference type="InterPro" id="IPR042099">
    <property type="entry name" value="ANL_N_sf"/>
</dbReference>
<dbReference type="InterPro" id="IPR020807">
    <property type="entry name" value="PKS_DH"/>
</dbReference>
<dbReference type="InterPro" id="IPR016035">
    <property type="entry name" value="Acyl_Trfase/lysoPLipase"/>
</dbReference>
<dbReference type="SUPFAM" id="SSF53901">
    <property type="entry name" value="Thiolase-like"/>
    <property type="match status" value="1"/>
</dbReference>
<organism evidence="13 14">
    <name type="scientific">Rhodococcoides kyotonense</name>
    <dbReference type="NCBI Taxonomy" id="398843"/>
    <lineage>
        <taxon>Bacteria</taxon>
        <taxon>Bacillati</taxon>
        <taxon>Actinomycetota</taxon>
        <taxon>Actinomycetes</taxon>
        <taxon>Mycobacteriales</taxon>
        <taxon>Nocardiaceae</taxon>
        <taxon>Rhodococcoides</taxon>
    </lineage>
</organism>
<dbReference type="InterPro" id="IPR014031">
    <property type="entry name" value="Ketoacyl_synth_C"/>
</dbReference>
<keyword evidence="7" id="KW-0443">Lipid metabolism</keyword>
<feature type="domain" description="Ketosynthase family 3 (KS3)" evidence="11">
    <location>
        <begin position="681"/>
        <end position="1104"/>
    </location>
</feature>
<feature type="active site" description="Proton donor; for dehydratase activity" evidence="9">
    <location>
        <position position="1773"/>
    </location>
</feature>
<name>A0A239K9L1_9NOCA</name>
<dbReference type="SUPFAM" id="SSF47336">
    <property type="entry name" value="ACP-like"/>
    <property type="match status" value="2"/>
</dbReference>
<dbReference type="Proteomes" id="UP000198327">
    <property type="component" value="Unassembled WGS sequence"/>
</dbReference>
<dbReference type="InterPro" id="IPR018201">
    <property type="entry name" value="Ketoacyl_synth_AS"/>
</dbReference>
<keyword evidence="6" id="KW-0276">Fatty acid metabolism</keyword>
<keyword evidence="2" id="KW-0596">Phosphopantetheine</keyword>
<dbReference type="Gene3D" id="3.40.47.10">
    <property type="match status" value="1"/>
</dbReference>
<dbReference type="InterPro" id="IPR049900">
    <property type="entry name" value="PKS_mFAS_DH"/>
</dbReference>
<dbReference type="Pfam" id="PF22953">
    <property type="entry name" value="SpnB_Rossmann"/>
    <property type="match status" value="1"/>
</dbReference>
<dbReference type="GO" id="GO:0016874">
    <property type="term" value="F:ligase activity"/>
    <property type="evidence" value="ECO:0007669"/>
    <property type="project" value="UniProtKB-KW"/>
</dbReference>